<dbReference type="AlphaFoldDB" id="A0A285EDX9"/>
<dbReference type="InterPro" id="IPR005119">
    <property type="entry name" value="LysR_subst-bd"/>
</dbReference>
<keyword evidence="3 6" id="KW-0238">DNA-binding</keyword>
<dbReference type="InterPro" id="IPR036390">
    <property type="entry name" value="WH_DNA-bd_sf"/>
</dbReference>
<dbReference type="GO" id="GO:0003700">
    <property type="term" value="F:DNA-binding transcription factor activity"/>
    <property type="evidence" value="ECO:0007669"/>
    <property type="project" value="InterPro"/>
</dbReference>
<proteinExistence type="inferred from homology"/>
<dbReference type="OrthoDB" id="570111at2"/>
<dbReference type="InterPro" id="IPR058163">
    <property type="entry name" value="LysR-type_TF_proteobact-type"/>
</dbReference>
<dbReference type="Gene3D" id="1.10.10.10">
    <property type="entry name" value="Winged helix-like DNA-binding domain superfamily/Winged helix DNA-binding domain"/>
    <property type="match status" value="1"/>
</dbReference>
<keyword evidence="2" id="KW-0805">Transcription regulation</keyword>
<keyword evidence="4" id="KW-0804">Transcription</keyword>
<keyword evidence="7" id="KW-1185">Reference proteome</keyword>
<evidence type="ECO:0000256" key="2">
    <source>
        <dbReference type="ARBA" id="ARBA00023015"/>
    </source>
</evidence>
<protein>
    <submittedName>
        <fullName evidence="6">DNA-binding transcriptional regulator, LysR family</fullName>
    </submittedName>
</protein>
<dbReference type="Pfam" id="PF03466">
    <property type="entry name" value="LysR_substrate"/>
    <property type="match status" value="1"/>
</dbReference>
<gene>
    <name evidence="6" type="ORF">SAMN06893097_106185</name>
</gene>
<dbReference type="EMBL" id="OBDO01000006">
    <property type="protein sequence ID" value="SNX97235.1"/>
    <property type="molecule type" value="Genomic_DNA"/>
</dbReference>
<evidence type="ECO:0000256" key="1">
    <source>
        <dbReference type="ARBA" id="ARBA00009437"/>
    </source>
</evidence>
<dbReference type="PANTHER" id="PTHR30537:SF3">
    <property type="entry name" value="TRANSCRIPTIONAL REGULATORY PROTEIN"/>
    <property type="match status" value="1"/>
</dbReference>
<accession>A0A285EDX9</accession>
<feature type="domain" description="HTH lysR-type" evidence="5">
    <location>
        <begin position="10"/>
        <end position="67"/>
    </location>
</feature>
<evidence type="ECO:0000313" key="7">
    <source>
        <dbReference type="Proteomes" id="UP000219514"/>
    </source>
</evidence>
<dbReference type="SUPFAM" id="SSF53850">
    <property type="entry name" value="Periplasmic binding protein-like II"/>
    <property type="match status" value="1"/>
</dbReference>
<dbReference type="GO" id="GO:0006351">
    <property type="term" value="P:DNA-templated transcription"/>
    <property type="evidence" value="ECO:0007669"/>
    <property type="project" value="TreeGrafter"/>
</dbReference>
<dbReference type="Proteomes" id="UP000219514">
    <property type="component" value="Unassembled WGS sequence"/>
</dbReference>
<evidence type="ECO:0000256" key="4">
    <source>
        <dbReference type="ARBA" id="ARBA00023163"/>
    </source>
</evidence>
<evidence type="ECO:0000313" key="6">
    <source>
        <dbReference type="EMBL" id="SNX97235.1"/>
    </source>
</evidence>
<dbReference type="PROSITE" id="PS50931">
    <property type="entry name" value="HTH_LYSR"/>
    <property type="match status" value="1"/>
</dbReference>
<dbReference type="Pfam" id="PF00126">
    <property type="entry name" value="HTH_1"/>
    <property type="match status" value="1"/>
</dbReference>
<reference evidence="6 7" key="1">
    <citation type="submission" date="2017-09" db="EMBL/GenBank/DDBJ databases">
        <authorList>
            <person name="Ehlers B."/>
            <person name="Leendertz F.H."/>
        </authorList>
    </citation>
    <scope>NUCLEOTIDE SEQUENCE [LARGE SCALE GENOMIC DNA]</scope>
    <source>
        <strain evidence="6 7">DSM 46844</strain>
    </source>
</reference>
<dbReference type="InterPro" id="IPR000847">
    <property type="entry name" value="LysR_HTH_N"/>
</dbReference>
<dbReference type="Gene3D" id="3.40.190.290">
    <property type="match status" value="1"/>
</dbReference>
<evidence type="ECO:0000256" key="3">
    <source>
        <dbReference type="ARBA" id="ARBA00023125"/>
    </source>
</evidence>
<name>A0A285EDX9_9ACTN</name>
<comment type="similarity">
    <text evidence="1">Belongs to the LysR transcriptional regulatory family.</text>
</comment>
<dbReference type="InterPro" id="IPR036388">
    <property type="entry name" value="WH-like_DNA-bd_sf"/>
</dbReference>
<dbReference type="PANTHER" id="PTHR30537">
    <property type="entry name" value="HTH-TYPE TRANSCRIPTIONAL REGULATOR"/>
    <property type="match status" value="1"/>
</dbReference>
<dbReference type="SUPFAM" id="SSF46785">
    <property type="entry name" value="Winged helix' DNA-binding domain"/>
    <property type="match status" value="1"/>
</dbReference>
<organism evidence="6 7">
    <name type="scientific">Geodermatophilus sabuli</name>
    <dbReference type="NCBI Taxonomy" id="1564158"/>
    <lineage>
        <taxon>Bacteria</taxon>
        <taxon>Bacillati</taxon>
        <taxon>Actinomycetota</taxon>
        <taxon>Actinomycetes</taxon>
        <taxon>Geodermatophilales</taxon>
        <taxon>Geodermatophilaceae</taxon>
        <taxon>Geodermatophilus</taxon>
    </lineage>
</organism>
<dbReference type="RefSeq" id="WP_097207209.1">
    <property type="nucleotide sequence ID" value="NZ_JACHXB010000002.1"/>
</dbReference>
<dbReference type="GO" id="GO:0043565">
    <property type="term" value="F:sequence-specific DNA binding"/>
    <property type="evidence" value="ECO:0007669"/>
    <property type="project" value="TreeGrafter"/>
</dbReference>
<sequence>MSAELDVRRLRADDLRYLLAVANTGRLTAAADALGVDHTTVSRRIKVLEKVLKVRLLERGADGWELTEVGRAVAEPARPIQEAVERAALAASGSADDVVAGNFRITAPDGFGTLFVVPALERLRERHPGLNIELITATRNLILHQSGFDLAIAVGKPATGRLFAEKLADYSLHLFASTAYLERHGAPTSVEDLRRHTVVFYVDSLLQVGDLDLTQHLPGVVARFASTNIFAQLEAVRVGAGIGILPTFLALRAPELQRVDVGVPPLRLAFTLAARRDSTSRPAVRAVREVIHEEVRLRRHELD</sequence>
<evidence type="ECO:0000259" key="5">
    <source>
        <dbReference type="PROSITE" id="PS50931"/>
    </source>
</evidence>